<dbReference type="AlphaFoldDB" id="A0A0F2MJ71"/>
<feature type="region of interest" description="Disordered" evidence="1">
    <location>
        <begin position="1"/>
        <end position="30"/>
    </location>
</feature>
<gene>
    <name evidence="2" type="ORF">SPSK_10805</name>
</gene>
<dbReference type="Proteomes" id="UP000033710">
    <property type="component" value="Unassembled WGS sequence"/>
</dbReference>
<protein>
    <submittedName>
        <fullName evidence="2">Uncharacterized protein</fullName>
    </submittedName>
</protein>
<dbReference type="VEuPathDB" id="FungiDB:SPSK_10805"/>
<name>A0A0F2MJ71_SPOSC</name>
<feature type="compositionally biased region" description="Polar residues" evidence="1">
    <location>
        <begin position="56"/>
        <end position="66"/>
    </location>
</feature>
<sequence length="132" mass="13536">MQLTPMPTALVDAAEQAPSSGPKIDARHPGSACTRLACPQRPHMAIQAAVAVGRKPSSQNPASNGNHVRRKGGARQCGGGCGWRAGTSASRATFGGGSVGERFVHARGANSQCLFSKVCGTRPGRDAEKQTG</sequence>
<evidence type="ECO:0000313" key="2">
    <source>
        <dbReference type="EMBL" id="KJR88900.1"/>
    </source>
</evidence>
<reference evidence="2 3" key="2">
    <citation type="journal article" date="2015" name="Eukaryot. Cell">
        <title>Asexual propagation of a virulent clone complex in a human and feline outbreak of sporotrichosis.</title>
        <authorList>
            <person name="Teixeira Mde M."/>
            <person name="Rodrigues A.M."/>
            <person name="Tsui C.K."/>
            <person name="de Almeida L.G."/>
            <person name="Van Diepeningen A.D."/>
            <person name="van den Ende B.G."/>
            <person name="Fernandes G.F."/>
            <person name="Kano R."/>
            <person name="Hamelin R.C."/>
            <person name="Lopes-Bezerra L.M."/>
            <person name="Vasconcelos A.T."/>
            <person name="de Hoog S."/>
            <person name="de Camargo Z.P."/>
            <person name="Felipe M.S."/>
        </authorList>
    </citation>
    <scope>NUCLEOTIDE SEQUENCE [LARGE SCALE GENOMIC DNA]</scope>
    <source>
        <strain evidence="2 3">1099-18</strain>
    </source>
</reference>
<proteinExistence type="predicted"/>
<comment type="caution">
    <text evidence="2">The sequence shown here is derived from an EMBL/GenBank/DDBJ whole genome shotgun (WGS) entry which is preliminary data.</text>
</comment>
<dbReference type="GeneID" id="27672352"/>
<evidence type="ECO:0000313" key="3">
    <source>
        <dbReference type="Proteomes" id="UP000033710"/>
    </source>
</evidence>
<reference evidence="2 3" key="1">
    <citation type="journal article" date="2014" name="BMC Genomics">
        <title>Comparative genomics of the major fungal agents of human and animal Sporotrichosis: Sporothrix schenckii and Sporothrix brasiliensis.</title>
        <authorList>
            <person name="Teixeira M.M."/>
            <person name="de Almeida L.G."/>
            <person name="Kubitschek-Barreira P."/>
            <person name="Alves F.L."/>
            <person name="Kioshima E.S."/>
            <person name="Abadio A.K."/>
            <person name="Fernandes L."/>
            <person name="Derengowski L.S."/>
            <person name="Ferreira K.S."/>
            <person name="Souza R.C."/>
            <person name="Ruiz J.C."/>
            <person name="de Andrade N.C."/>
            <person name="Paes H.C."/>
            <person name="Nicola A.M."/>
            <person name="Albuquerque P."/>
            <person name="Gerber A.L."/>
            <person name="Martins V.P."/>
            <person name="Peconick L.D."/>
            <person name="Neto A.V."/>
            <person name="Chaucanez C.B."/>
            <person name="Silva P.A."/>
            <person name="Cunha O.L."/>
            <person name="de Oliveira F.F."/>
            <person name="dos Santos T.C."/>
            <person name="Barros A.L."/>
            <person name="Soares M.A."/>
            <person name="de Oliveira L.M."/>
            <person name="Marini M.M."/>
            <person name="Villalobos-Duno H."/>
            <person name="Cunha M.M."/>
            <person name="de Hoog S."/>
            <person name="da Silveira J.F."/>
            <person name="Henrissat B."/>
            <person name="Nino-Vega G.A."/>
            <person name="Cisalpino P.S."/>
            <person name="Mora-Montes H.M."/>
            <person name="Almeida S.R."/>
            <person name="Stajich J.E."/>
            <person name="Lopes-Bezerra L.M."/>
            <person name="Vasconcelos A.T."/>
            <person name="Felipe M.S."/>
        </authorList>
    </citation>
    <scope>NUCLEOTIDE SEQUENCE [LARGE SCALE GENOMIC DNA]</scope>
    <source>
        <strain evidence="2 3">1099-18</strain>
    </source>
</reference>
<dbReference type="KEGG" id="ssck:SPSK_10805"/>
<accession>A0A0F2MJ71</accession>
<organism evidence="2 3">
    <name type="scientific">Sporothrix schenckii 1099-18</name>
    <dbReference type="NCBI Taxonomy" id="1397361"/>
    <lineage>
        <taxon>Eukaryota</taxon>
        <taxon>Fungi</taxon>
        <taxon>Dikarya</taxon>
        <taxon>Ascomycota</taxon>
        <taxon>Pezizomycotina</taxon>
        <taxon>Sordariomycetes</taxon>
        <taxon>Sordariomycetidae</taxon>
        <taxon>Ophiostomatales</taxon>
        <taxon>Ophiostomataceae</taxon>
        <taxon>Sporothrix</taxon>
    </lineage>
</organism>
<evidence type="ECO:0000256" key="1">
    <source>
        <dbReference type="SAM" id="MobiDB-lite"/>
    </source>
</evidence>
<feature type="region of interest" description="Disordered" evidence="1">
    <location>
        <begin position="53"/>
        <end position="80"/>
    </location>
</feature>
<dbReference type="RefSeq" id="XP_016591576.1">
    <property type="nucleotide sequence ID" value="XM_016737075.1"/>
</dbReference>
<dbReference type="EMBL" id="AXCR01000004">
    <property type="protein sequence ID" value="KJR88900.1"/>
    <property type="molecule type" value="Genomic_DNA"/>
</dbReference>